<dbReference type="Gene3D" id="1.10.287.1080">
    <property type="entry name" value="MazG-like"/>
    <property type="match status" value="2"/>
</dbReference>
<evidence type="ECO:0000259" key="2">
    <source>
        <dbReference type="Pfam" id="PF03819"/>
    </source>
</evidence>
<evidence type="ECO:0000256" key="1">
    <source>
        <dbReference type="SAM" id="MobiDB-lite"/>
    </source>
</evidence>
<feature type="region of interest" description="Disordered" evidence="1">
    <location>
        <begin position="1"/>
        <end position="26"/>
    </location>
</feature>
<comment type="caution">
    <text evidence="3">The sequence shown here is derived from an EMBL/GenBank/DDBJ whole genome shotgun (WGS) entry which is preliminary data.</text>
</comment>
<dbReference type="PANTHER" id="PTHR30522">
    <property type="entry name" value="NUCLEOSIDE TRIPHOSPHATE PYROPHOSPHOHYDROLASE"/>
    <property type="match status" value="1"/>
</dbReference>
<organism evidence="3 4">
    <name type="scientific">Microbacterium psychrotolerans</name>
    <dbReference type="NCBI Taxonomy" id="3068321"/>
    <lineage>
        <taxon>Bacteria</taxon>
        <taxon>Bacillati</taxon>
        <taxon>Actinomycetota</taxon>
        <taxon>Actinomycetes</taxon>
        <taxon>Micrococcales</taxon>
        <taxon>Microbacteriaceae</taxon>
        <taxon>Microbacterium</taxon>
    </lineage>
</organism>
<dbReference type="Pfam" id="PF03819">
    <property type="entry name" value="MazG"/>
    <property type="match status" value="1"/>
</dbReference>
<dbReference type="EMBL" id="JAVFWO010000006">
    <property type="protein sequence ID" value="MDQ7879928.1"/>
    <property type="molecule type" value="Genomic_DNA"/>
</dbReference>
<keyword evidence="4" id="KW-1185">Reference proteome</keyword>
<gene>
    <name evidence="3" type="ORF">Q9R08_18205</name>
</gene>
<proteinExistence type="predicted"/>
<reference evidence="3 4" key="1">
    <citation type="submission" date="2023-08" db="EMBL/GenBank/DDBJ databases">
        <title>Microbacterium psychrotolerans sp. nov., a psychrotolerant bacterium isolated from soil in Heilongjiang Province, China.</title>
        <authorList>
            <person name="An P."/>
            <person name="Zhao D."/>
            <person name="Xiang H."/>
        </authorList>
    </citation>
    <scope>NUCLEOTIDE SEQUENCE [LARGE SCALE GENOMIC DNA]</scope>
    <source>
        <strain evidence="3 4">QXD-8</strain>
    </source>
</reference>
<dbReference type="PANTHER" id="PTHR30522:SF0">
    <property type="entry name" value="NUCLEOSIDE TRIPHOSPHATE PYROPHOSPHOHYDROLASE"/>
    <property type="match status" value="1"/>
</dbReference>
<name>A0ABU0Z5R0_9MICO</name>
<protein>
    <submittedName>
        <fullName evidence="3">MazG nucleotide pyrophosphohydrolase domain-containing protein</fullName>
    </submittedName>
</protein>
<accession>A0ABU0Z5R0</accession>
<dbReference type="InterPro" id="IPR004518">
    <property type="entry name" value="MazG-like_dom"/>
</dbReference>
<sequence length="294" mass="31336">MALSAAGGDRIHDDVTGARRHDASDPLREAAEVMRAVRDRCVWTQQIDHRALVPYLVEESAELIDAVEEGSRDELREELGDLLWQVLFHAEIASRDEDAPFDIDDVARGLTDKMVRRHPHVFGDAVATTPEEVLVHWNAAKAAEKSARTSVLDGVSQRMPSLALAQKLLGKARQVGVAAPSTSAAAADPSASAAPVGVPSASAAPAGVPSASARVQRVDEGAGPSLPLGDQMYSRGPESDTSTSPASEEELGEALLTLVATARANGWDAERALRERLRRLERDIRAAETHPADG</sequence>
<dbReference type="InterPro" id="IPR011551">
    <property type="entry name" value="NTP_PyrPHydrolase_MazG"/>
</dbReference>
<feature type="domain" description="NTP pyrophosphohydrolase MazG-like" evidence="2">
    <location>
        <begin position="49"/>
        <end position="122"/>
    </location>
</feature>
<dbReference type="Proteomes" id="UP001235133">
    <property type="component" value="Unassembled WGS sequence"/>
</dbReference>
<evidence type="ECO:0000313" key="3">
    <source>
        <dbReference type="EMBL" id="MDQ7879928.1"/>
    </source>
</evidence>
<dbReference type="CDD" id="cd11528">
    <property type="entry name" value="NTP-PPase_MazG_Nterm"/>
    <property type="match status" value="1"/>
</dbReference>
<dbReference type="SUPFAM" id="SSF101386">
    <property type="entry name" value="all-alpha NTP pyrophosphatases"/>
    <property type="match status" value="1"/>
</dbReference>
<dbReference type="InterPro" id="IPR048015">
    <property type="entry name" value="NTP-PPase_MazG-like_N"/>
</dbReference>
<feature type="compositionally biased region" description="Basic and acidic residues" evidence="1">
    <location>
        <begin position="9"/>
        <end position="26"/>
    </location>
</feature>
<feature type="region of interest" description="Disordered" evidence="1">
    <location>
        <begin position="184"/>
        <end position="250"/>
    </location>
</feature>
<feature type="compositionally biased region" description="Low complexity" evidence="1">
    <location>
        <begin position="184"/>
        <end position="213"/>
    </location>
</feature>
<evidence type="ECO:0000313" key="4">
    <source>
        <dbReference type="Proteomes" id="UP001235133"/>
    </source>
</evidence>
<dbReference type="RefSeq" id="WP_308869589.1">
    <property type="nucleotide sequence ID" value="NZ_JAVFWO010000006.1"/>
</dbReference>